<dbReference type="SUPFAM" id="SSF81822">
    <property type="entry name" value="RuBisCo LSMT C-terminal, substrate-binding domain"/>
    <property type="match status" value="1"/>
</dbReference>
<reference evidence="7" key="2">
    <citation type="submission" date="2025-08" db="UniProtKB">
        <authorList>
            <consortium name="RefSeq"/>
        </authorList>
    </citation>
    <scope>IDENTIFICATION</scope>
    <source>
        <tissue evidence="7">Leaf</tissue>
    </source>
</reference>
<name>A0A9R0JBV8_SPIOL</name>
<evidence type="ECO:0000256" key="2">
    <source>
        <dbReference type="ARBA" id="ARBA00022679"/>
    </source>
</evidence>
<dbReference type="GO" id="GO:0016279">
    <property type="term" value="F:protein-lysine N-methyltransferase activity"/>
    <property type="evidence" value="ECO:0000318"/>
    <property type="project" value="GO_Central"/>
</dbReference>
<evidence type="ECO:0000313" key="7">
    <source>
        <dbReference type="RefSeq" id="XP_021864661.1"/>
    </source>
</evidence>
<dbReference type="AlphaFoldDB" id="A0A9R0JBV8"/>
<evidence type="ECO:0000256" key="1">
    <source>
        <dbReference type="ARBA" id="ARBA00022603"/>
    </source>
</evidence>
<dbReference type="RefSeq" id="XP_021864661.1">
    <property type="nucleotide sequence ID" value="XM_022008969.2"/>
</dbReference>
<evidence type="ECO:0000256" key="4">
    <source>
        <dbReference type="SAM" id="MobiDB-lite"/>
    </source>
</evidence>
<evidence type="ECO:0000313" key="6">
    <source>
        <dbReference type="Proteomes" id="UP000813463"/>
    </source>
</evidence>
<dbReference type="InterPro" id="IPR015353">
    <property type="entry name" value="Rubisco_LSMT_subst-bd"/>
</dbReference>
<keyword evidence="2" id="KW-0808">Transferase</keyword>
<dbReference type="Gene3D" id="3.90.1410.10">
    <property type="entry name" value="set domain protein methyltransferase, domain 1"/>
    <property type="match status" value="1"/>
</dbReference>
<accession>A0A9R0JBV8</accession>
<feature type="region of interest" description="Disordered" evidence="4">
    <location>
        <begin position="1"/>
        <end position="22"/>
    </location>
</feature>
<dbReference type="OrthoDB" id="341421at2759"/>
<dbReference type="InterPro" id="IPR036464">
    <property type="entry name" value="Rubisco_LSMT_subst-bd_sf"/>
</dbReference>
<feature type="compositionally biased region" description="Low complexity" evidence="4">
    <location>
        <begin position="13"/>
        <end position="22"/>
    </location>
</feature>
<organism evidence="6 7">
    <name type="scientific">Spinacia oleracea</name>
    <name type="common">Spinach</name>
    <dbReference type="NCBI Taxonomy" id="3562"/>
    <lineage>
        <taxon>Eukaryota</taxon>
        <taxon>Viridiplantae</taxon>
        <taxon>Streptophyta</taxon>
        <taxon>Embryophyta</taxon>
        <taxon>Tracheophyta</taxon>
        <taxon>Spermatophyta</taxon>
        <taxon>Magnoliopsida</taxon>
        <taxon>eudicotyledons</taxon>
        <taxon>Gunneridae</taxon>
        <taxon>Pentapetalae</taxon>
        <taxon>Caryophyllales</taxon>
        <taxon>Chenopodiaceae</taxon>
        <taxon>Chenopodioideae</taxon>
        <taxon>Anserineae</taxon>
        <taxon>Spinacia</taxon>
    </lineage>
</organism>
<evidence type="ECO:0000256" key="3">
    <source>
        <dbReference type="ARBA" id="ARBA00022691"/>
    </source>
</evidence>
<dbReference type="PROSITE" id="PS50280">
    <property type="entry name" value="SET"/>
    <property type="match status" value="1"/>
</dbReference>
<keyword evidence="6" id="KW-1185">Reference proteome</keyword>
<keyword evidence="3" id="KW-0949">S-adenosyl-L-methionine</keyword>
<reference evidence="6" key="1">
    <citation type="journal article" date="2021" name="Nat. Commun.">
        <title>Genomic analyses provide insights into spinach domestication and the genetic basis of agronomic traits.</title>
        <authorList>
            <person name="Cai X."/>
            <person name="Sun X."/>
            <person name="Xu C."/>
            <person name="Sun H."/>
            <person name="Wang X."/>
            <person name="Ge C."/>
            <person name="Zhang Z."/>
            <person name="Wang Q."/>
            <person name="Fei Z."/>
            <person name="Jiao C."/>
            <person name="Wang Q."/>
        </authorList>
    </citation>
    <scope>NUCLEOTIDE SEQUENCE [LARGE SCALE GENOMIC DNA]</scope>
    <source>
        <strain evidence="6">cv. Varoflay</strain>
    </source>
</reference>
<dbReference type="FunFam" id="3.90.1410.10:FF:000009">
    <property type="entry name" value="Histone-lysine N-methyltransferase setd3"/>
    <property type="match status" value="1"/>
</dbReference>
<dbReference type="Gene3D" id="3.90.1420.10">
    <property type="entry name" value="Rubisco LSMT, substrate-binding domain"/>
    <property type="match status" value="1"/>
</dbReference>
<dbReference type="GO" id="GO:0032259">
    <property type="term" value="P:methylation"/>
    <property type="evidence" value="ECO:0007669"/>
    <property type="project" value="UniProtKB-KW"/>
</dbReference>
<dbReference type="PANTHER" id="PTHR13271">
    <property type="entry name" value="UNCHARACTERIZED PUTATIVE METHYLTRANSFERASE"/>
    <property type="match status" value="1"/>
</dbReference>
<gene>
    <name evidence="7" type="primary">LOC110803460</name>
</gene>
<dbReference type="InterPro" id="IPR046341">
    <property type="entry name" value="SET_dom_sf"/>
</dbReference>
<keyword evidence="1" id="KW-0489">Methyltransferase</keyword>
<dbReference type="Pfam" id="PF09273">
    <property type="entry name" value="Rubis-subs-bind"/>
    <property type="match status" value="1"/>
</dbReference>
<dbReference type="InterPro" id="IPR001214">
    <property type="entry name" value="SET_dom"/>
</dbReference>
<dbReference type="InterPro" id="IPR050600">
    <property type="entry name" value="SETD3_SETD6_MTase"/>
</dbReference>
<evidence type="ECO:0000259" key="5">
    <source>
        <dbReference type="PROSITE" id="PS50280"/>
    </source>
</evidence>
<dbReference type="CDD" id="cd10527">
    <property type="entry name" value="SET_LSMT"/>
    <property type="match status" value="1"/>
</dbReference>
<dbReference type="GeneID" id="110803460"/>
<sequence length="483" mass="53461">MWRTSGREMAALSTSTHTSSSSSRIRPLTCLASSNLSRLVSHPPDLLKWVRNQGGFVHESIKITQHSSYGLALVASREIPQGSDLISLPAHLPLKFDDESDDSSLLLNDLATQTPEELWAMRLGLKLLQERAKTGSFWWPYISNLPEAYSVPIFFTEKEISDLNFVPLITQVKKRCRFLFNFDKQVKGAVSNIKPGDHPFGGHDIDASSLGWAMAAVSSRAFRLHGDKLSDGIHKSVPMMLPLIDMCNHSFCPNAKIIQCQGAEIAKTLVKVVAEKHVQKDAPLELNYGCMNNDIFLLDYGFVIAANPYDSIEFQYDPELLEASSLSIGLNSPYFSSPASWQSEILSALKLDNKMAPSKVTLGGPDWVDGRLLAALRVLHASDEKTVREHDLNTLQSLSAEAPLGISNELAALRTIIGLCVLSLKSFSTNMVEDEALRKQGVSTFSELAIQFRMEKKSMILNVMKEMSKRVKLLQTQELPAAS</sequence>
<protein>
    <recommendedName>
        <fullName evidence="5">SET domain-containing protein</fullName>
    </recommendedName>
</protein>
<dbReference type="PANTHER" id="PTHR13271:SF116">
    <property type="entry name" value="F21J9.27"/>
    <property type="match status" value="1"/>
</dbReference>
<dbReference type="SUPFAM" id="SSF82199">
    <property type="entry name" value="SET domain"/>
    <property type="match status" value="1"/>
</dbReference>
<feature type="domain" description="SET" evidence="5">
    <location>
        <begin position="59"/>
        <end position="289"/>
    </location>
</feature>
<dbReference type="KEGG" id="soe:110803460"/>
<dbReference type="Proteomes" id="UP000813463">
    <property type="component" value="Chromosome 2"/>
</dbReference>
<proteinExistence type="predicted"/>